<dbReference type="Proteomes" id="UP001595704">
    <property type="component" value="Unassembled WGS sequence"/>
</dbReference>
<dbReference type="SUPFAM" id="SSF47413">
    <property type="entry name" value="lambda repressor-like DNA-binding domains"/>
    <property type="match status" value="1"/>
</dbReference>
<evidence type="ECO:0000313" key="4">
    <source>
        <dbReference type="EMBL" id="MFC3637159.1"/>
    </source>
</evidence>
<keyword evidence="2" id="KW-0238">DNA-binding</keyword>
<name>A0ABV7UES3_9HYPH</name>
<protein>
    <submittedName>
        <fullName evidence="4">Helix-turn-helix domain-containing protein</fullName>
    </submittedName>
</protein>
<dbReference type="InterPro" id="IPR010982">
    <property type="entry name" value="Lambda_DNA-bd_dom_sf"/>
</dbReference>
<proteinExistence type="predicted"/>
<keyword evidence="3" id="KW-0804">Transcription</keyword>
<dbReference type="Gene3D" id="1.10.260.40">
    <property type="entry name" value="lambda repressor-like DNA-binding domains"/>
    <property type="match status" value="1"/>
</dbReference>
<keyword evidence="5" id="KW-1185">Reference proteome</keyword>
<evidence type="ECO:0000256" key="2">
    <source>
        <dbReference type="ARBA" id="ARBA00023125"/>
    </source>
</evidence>
<reference evidence="5" key="1">
    <citation type="journal article" date="2019" name="Int. J. Syst. Evol. Microbiol.">
        <title>The Global Catalogue of Microorganisms (GCM) 10K type strain sequencing project: providing services to taxonomists for standard genome sequencing and annotation.</title>
        <authorList>
            <consortium name="The Broad Institute Genomics Platform"/>
            <consortium name="The Broad Institute Genome Sequencing Center for Infectious Disease"/>
            <person name="Wu L."/>
            <person name="Ma J."/>
        </authorList>
    </citation>
    <scope>NUCLEOTIDE SEQUENCE [LARGE SCALE GENOMIC DNA]</scope>
    <source>
        <strain evidence="5">KCTC 42282</strain>
    </source>
</reference>
<dbReference type="InterPro" id="IPR001387">
    <property type="entry name" value="Cro/C1-type_HTH"/>
</dbReference>
<gene>
    <name evidence="4" type="ORF">ACFONL_07145</name>
</gene>
<evidence type="ECO:0000256" key="3">
    <source>
        <dbReference type="ARBA" id="ARBA00023163"/>
    </source>
</evidence>
<dbReference type="CDD" id="cd00093">
    <property type="entry name" value="HTH_XRE"/>
    <property type="match status" value="1"/>
</dbReference>
<keyword evidence="1" id="KW-0805">Transcription regulation</keyword>
<dbReference type="InterPro" id="IPR052359">
    <property type="entry name" value="HTH-type_reg/antitoxin"/>
</dbReference>
<dbReference type="PANTHER" id="PTHR36511">
    <property type="entry name" value="MERR FAMILY BACTERIAL REGULATORY PROTEIN"/>
    <property type="match status" value="1"/>
</dbReference>
<organism evidence="4 5">
    <name type="scientific">Camelimonas fluminis</name>
    <dbReference type="NCBI Taxonomy" id="1576911"/>
    <lineage>
        <taxon>Bacteria</taxon>
        <taxon>Pseudomonadati</taxon>
        <taxon>Pseudomonadota</taxon>
        <taxon>Alphaproteobacteria</taxon>
        <taxon>Hyphomicrobiales</taxon>
        <taxon>Chelatococcaceae</taxon>
        <taxon>Camelimonas</taxon>
    </lineage>
</organism>
<comment type="caution">
    <text evidence="4">The sequence shown here is derived from an EMBL/GenBank/DDBJ whole genome shotgun (WGS) entry which is preliminary data.</text>
</comment>
<dbReference type="EMBL" id="JBHRYC010000029">
    <property type="protein sequence ID" value="MFC3637159.1"/>
    <property type="molecule type" value="Genomic_DNA"/>
</dbReference>
<evidence type="ECO:0000256" key="1">
    <source>
        <dbReference type="ARBA" id="ARBA00023015"/>
    </source>
</evidence>
<sequence>MKDADFQGLVQGMKEAHAYARGERVDDLCVHIPEEIDVVSVRRKTSLSEAEFSTHIGISTVTLRNWEQGRQKPGGPARVLLSLIDANPRVVQETLARRDFLTYLSADTQEQKR</sequence>
<accession>A0ABV7UES3</accession>
<dbReference type="PANTHER" id="PTHR36511:SF4">
    <property type="entry name" value="ANTITOXIN MQSA"/>
    <property type="match status" value="1"/>
</dbReference>
<dbReference type="RefSeq" id="WP_191321475.1">
    <property type="nucleotide sequence ID" value="NZ_BNCG01000090.1"/>
</dbReference>
<evidence type="ECO:0000313" key="5">
    <source>
        <dbReference type="Proteomes" id="UP001595704"/>
    </source>
</evidence>